<dbReference type="PANTHER" id="PTHR21668">
    <property type="entry name" value="EIF-1A"/>
    <property type="match status" value="1"/>
</dbReference>
<evidence type="ECO:0000256" key="2">
    <source>
        <dbReference type="SAM" id="MobiDB-lite"/>
    </source>
</evidence>
<evidence type="ECO:0000256" key="1">
    <source>
        <dbReference type="PROSITE-ProRule" id="PRU00181"/>
    </source>
</evidence>
<keyword evidence="1" id="KW-0648">Protein biosynthesis</keyword>
<accession>A0ABQ8URR8</accession>
<name>A0ABQ8URR8_9EUKA</name>
<dbReference type="InterPro" id="IPR012340">
    <property type="entry name" value="NA-bd_OB-fold"/>
</dbReference>
<dbReference type="InterPro" id="IPR001253">
    <property type="entry name" value="TIF_eIF-1A"/>
</dbReference>
<dbReference type="Gene3D" id="2.40.50.140">
    <property type="entry name" value="Nucleic acid-binding proteins"/>
    <property type="match status" value="1"/>
</dbReference>
<evidence type="ECO:0000313" key="5">
    <source>
        <dbReference type="Proteomes" id="UP001141327"/>
    </source>
</evidence>
<sequence length="183" mass="20267">MEIGRVKARHFPELQPPAKRSVSTTRFRNWIFLLVSFRTNIMLRSNKTGGSGQRKKAHKGQPDNRELQMREEGQEYGRVTQVLGSGRFRVVGCGAGRPSEPPLLCKLRGAIHRRGRIGLGDVVLFSKRDYDLAKGDIILGYSSEDAHKLEQYGAIQSASSLTPGDAIGDSQENNDIVFSVDAL</sequence>
<dbReference type="EMBL" id="JAPMOS010000005">
    <property type="protein sequence ID" value="KAJ4461819.1"/>
    <property type="molecule type" value="Genomic_DNA"/>
</dbReference>
<feature type="region of interest" description="Disordered" evidence="2">
    <location>
        <begin position="45"/>
        <end position="67"/>
    </location>
</feature>
<proteinExistence type="predicted"/>
<feature type="domain" description="S1-like" evidence="3">
    <location>
        <begin position="63"/>
        <end position="142"/>
    </location>
</feature>
<protein>
    <recommendedName>
        <fullName evidence="3">S1-like domain-containing protein</fullName>
    </recommendedName>
</protein>
<keyword evidence="5" id="KW-1185">Reference proteome</keyword>
<gene>
    <name evidence="4" type="ORF">PAPYR_1483</name>
</gene>
<reference evidence="4" key="1">
    <citation type="journal article" date="2022" name="bioRxiv">
        <title>Genomics of Preaxostyla Flagellates Illuminates Evolutionary Transitions and the Path Towards Mitochondrial Loss.</title>
        <authorList>
            <person name="Novak L.V.F."/>
            <person name="Treitli S.C."/>
            <person name="Pyrih J."/>
            <person name="Halakuc P."/>
            <person name="Pipaliya S.V."/>
            <person name="Vacek V."/>
            <person name="Brzon O."/>
            <person name="Soukal P."/>
            <person name="Eme L."/>
            <person name="Dacks J.B."/>
            <person name="Karnkowska A."/>
            <person name="Elias M."/>
            <person name="Hampl V."/>
        </authorList>
    </citation>
    <scope>NUCLEOTIDE SEQUENCE</scope>
    <source>
        <strain evidence="4">RCP-MX</strain>
    </source>
</reference>
<dbReference type="Proteomes" id="UP001141327">
    <property type="component" value="Unassembled WGS sequence"/>
</dbReference>
<keyword evidence="1" id="KW-0396">Initiation factor</keyword>
<dbReference type="Pfam" id="PF01176">
    <property type="entry name" value="eIF-1a"/>
    <property type="match status" value="1"/>
</dbReference>
<dbReference type="SMART" id="SM00652">
    <property type="entry name" value="eIF1a"/>
    <property type="match status" value="1"/>
</dbReference>
<dbReference type="InterPro" id="IPR006196">
    <property type="entry name" value="RNA-binding_domain_S1_IF1"/>
</dbReference>
<dbReference type="PROSITE" id="PS50832">
    <property type="entry name" value="S1_IF1_TYPE"/>
    <property type="match status" value="1"/>
</dbReference>
<comment type="caution">
    <text evidence="4">The sequence shown here is derived from an EMBL/GenBank/DDBJ whole genome shotgun (WGS) entry which is preliminary data.</text>
</comment>
<evidence type="ECO:0000313" key="4">
    <source>
        <dbReference type="EMBL" id="KAJ4461819.1"/>
    </source>
</evidence>
<organism evidence="4 5">
    <name type="scientific">Paratrimastix pyriformis</name>
    <dbReference type="NCBI Taxonomy" id="342808"/>
    <lineage>
        <taxon>Eukaryota</taxon>
        <taxon>Metamonada</taxon>
        <taxon>Preaxostyla</taxon>
        <taxon>Paratrimastigidae</taxon>
        <taxon>Paratrimastix</taxon>
    </lineage>
</organism>
<dbReference type="SUPFAM" id="SSF50249">
    <property type="entry name" value="Nucleic acid-binding proteins"/>
    <property type="match status" value="1"/>
</dbReference>
<evidence type="ECO:0000259" key="3">
    <source>
        <dbReference type="PROSITE" id="PS50832"/>
    </source>
</evidence>